<evidence type="ECO:0000313" key="8">
    <source>
        <dbReference type="EMBL" id="TCZ73153.1"/>
    </source>
</evidence>
<evidence type="ECO:0000256" key="4">
    <source>
        <dbReference type="ARBA" id="ARBA00022777"/>
    </source>
</evidence>
<dbReference type="GO" id="GO:0000160">
    <property type="term" value="P:phosphorelay signal transduction system"/>
    <property type="evidence" value="ECO:0007669"/>
    <property type="project" value="UniProtKB-KW"/>
</dbReference>
<gene>
    <name evidence="8" type="ORF">E0486_07315</name>
</gene>
<dbReference type="PANTHER" id="PTHR24421:SF10">
    <property type="entry name" value="NITRATE_NITRITE SENSOR PROTEIN NARQ"/>
    <property type="match status" value="1"/>
</dbReference>
<dbReference type="InterPro" id="IPR036890">
    <property type="entry name" value="HATPase_C_sf"/>
</dbReference>
<keyword evidence="6" id="KW-1133">Transmembrane helix</keyword>
<dbReference type="EMBL" id="SKFH01000008">
    <property type="protein sequence ID" value="TCZ73153.1"/>
    <property type="molecule type" value="Genomic_DNA"/>
</dbReference>
<dbReference type="Gene3D" id="3.30.565.10">
    <property type="entry name" value="Histidine kinase-like ATPase, C-terminal domain"/>
    <property type="match status" value="1"/>
</dbReference>
<reference evidence="8 9" key="1">
    <citation type="submission" date="2019-03" db="EMBL/GenBank/DDBJ databases">
        <authorList>
            <person name="Kim M.K.M."/>
        </authorList>
    </citation>
    <scope>NUCLEOTIDE SEQUENCE [LARGE SCALE GENOMIC DNA]</scope>
    <source>
        <strain evidence="8 9">17J68-15</strain>
    </source>
</reference>
<evidence type="ECO:0000259" key="7">
    <source>
        <dbReference type="PROSITE" id="PS50109"/>
    </source>
</evidence>
<dbReference type="PROSITE" id="PS50109">
    <property type="entry name" value="HIS_KIN"/>
    <property type="match status" value="1"/>
</dbReference>
<evidence type="ECO:0000313" key="9">
    <source>
        <dbReference type="Proteomes" id="UP000295164"/>
    </source>
</evidence>
<dbReference type="EC" id="2.7.13.3" evidence="2"/>
<dbReference type="Pfam" id="PF02518">
    <property type="entry name" value="HATPase_c"/>
    <property type="match status" value="1"/>
</dbReference>
<dbReference type="PRINTS" id="PR00344">
    <property type="entry name" value="BCTRLSENSOR"/>
</dbReference>
<feature type="domain" description="Histidine kinase" evidence="7">
    <location>
        <begin position="630"/>
        <end position="715"/>
    </location>
</feature>
<evidence type="ECO:0000256" key="2">
    <source>
        <dbReference type="ARBA" id="ARBA00012438"/>
    </source>
</evidence>
<keyword evidence="6" id="KW-0472">Membrane</keyword>
<dbReference type="SUPFAM" id="SSF55874">
    <property type="entry name" value="ATPase domain of HSP90 chaperone/DNA topoisomerase II/histidine kinase"/>
    <property type="match status" value="1"/>
</dbReference>
<dbReference type="AlphaFoldDB" id="A0A4R4E2Y6"/>
<dbReference type="InterPro" id="IPR003594">
    <property type="entry name" value="HATPase_dom"/>
</dbReference>
<dbReference type="InterPro" id="IPR050482">
    <property type="entry name" value="Sensor_HK_TwoCompSys"/>
</dbReference>
<dbReference type="CDD" id="cd16917">
    <property type="entry name" value="HATPase_UhpB-NarQ-NarX-like"/>
    <property type="match status" value="1"/>
</dbReference>
<protein>
    <recommendedName>
        <fullName evidence="2">histidine kinase</fullName>
        <ecNumber evidence="2">2.7.13.3</ecNumber>
    </recommendedName>
</protein>
<keyword evidence="9" id="KW-1185">Reference proteome</keyword>
<dbReference type="SMART" id="SM00387">
    <property type="entry name" value="HATPase_c"/>
    <property type="match status" value="1"/>
</dbReference>
<sequence>MPAVIHPLRCACWKLLKPVAARNACSRPAPCTSLCRSCPRSRCSAPSATTRSAASLCSWAARLPAFKYRRSHRFLRPCPSAMKLRLLLLLFSATMLSASAQTDSGLRGRTLFLEIERAKRLPPGDQPAALVRIARAAAESSQELTRLLQAAGSRESAPGSVALLKAAEARVSSLGADRNATDALTVADRALARLPADTATQVRLLLADAAAFAGQPGRSAAYRLQAEATLRGSDNPLDRLANLDALTRISNGPAVSSGYRDLLRTPSLGENDRVHILSRLLINLCRLGGGVAATGPAQELQGALARPPRGFDAAEADLARALFAESRSRSLEASLLYHRISTYPASPSATEGLIAAGDFYSRALRPDSARYYFALARQGAGWNEVPGLAYLWRRAQAAHAARIRQAPLPAAFRTALLQQDSMYRAELQASSRELALQYEVLESSAKTRALRDQQQLEGLRYKQQRQRTWIALLALGCFSLLALGAALLLNQRRRHAARLHAAELERRDVEHRARMMTELAQAQEAERGAIAGQLHDEIGTMLSVARMNLSAGTDPEHLQTAGKLLGDVAQTVRVMSHQLMPVALQQYGFRQAVEQLVADINAAGKLPVELALVGFESPRFTDLFYSTCYRMVQELLQNVLKHAGAGHALLQLVEHPELVSLMVEDDGCGLGPEGHRDGRGLRLLASRVAFLQGSLHIESSPGAGTTVIVELPVQPAFLIPNEHATTRTDLHRG</sequence>
<proteinExistence type="predicted"/>
<evidence type="ECO:0000256" key="1">
    <source>
        <dbReference type="ARBA" id="ARBA00000085"/>
    </source>
</evidence>
<feature type="transmembrane region" description="Helical" evidence="6">
    <location>
        <begin position="469"/>
        <end position="489"/>
    </location>
</feature>
<dbReference type="Proteomes" id="UP000295164">
    <property type="component" value="Unassembled WGS sequence"/>
</dbReference>
<name>A0A4R4E2Y6_9BACT</name>
<evidence type="ECO:0000256" key="6">
    <source>
        <dbReference type="SAM" id="Phobius"/>
    </source>
</evidence>
<accession>A0A4R4E2Y6</accession>
<dbReference type="InterPro" id="IPR005467">
    <property type="entry name" value="His_kinase_dom"/>
</dbReference>
<dbReference type="GO" id="GO:0004673">
    <property type="term" value="F:protein histidine kinase activity"/>
    <property type="evidence" value="ECO:0007669"/>
    <property type="project" value="UniProtKB-EC"/>
</dbReference>
<comment type="caution">
    <text evidence="8">The sequence shown here is derived from an EMBL/GenBank/DDBJ whole genome shotgun (WGS) entry which is preliminary data.</text>
</comment>
<keyword evidence="3" id="KW-0808">Transferase</keyword>
<comment type="catalytic activity">
    <reaction evidence="1">
        <text>ATP + protein L-histidine = ADP + protein N-phospho-L-histidine.</text>
        <dbReference type="EC" id="2.7.13.3"/>
    </reaction>
</comment>
<evidence type="ECO:0000256" key="3">
    <source>
        <dbReference type="ARBA" id="ARBA00022679"/>
    </source>
</evidence>
<dbReference type="InterPro" id="IPR004358">
    <property type="entry name" value="Sig_transdc_His_kin-like_C"/>
</dbReference>
<keyword evidence="6" id="KW-0812">Transmembrane</keyword>
<dbReference type="PANTHER" id="PTHR24421">
    <property type="entry name" value="NITRATE/NITRITE SENSOR PROTEIN NARX-RELATED"/>
    <property type="match status" value="1"/>
</dbReference>
<evidence type="ECO:0000256" key="5">
    <source>
        <dbReference type="ARBA" id="ARBA00023012"/>
    </source>
</evidence>
<organism evidence="8 9">
    <name type="scientific">Flaviaesturariibacter aridisoli</name>
    <dbReference type="NCBI Taxonomy" id="2545761"/>
    <lineage>
        <taxon>Bacteria</taxon>
        <taxon>Pseudomonadati</taxon>
        <taxon>Bacteroidota</taxon>
        <taxon>Chitinophagia</taxon>
        <taxon>Chitinophagales</taxon>
        <taxon>Chitinophagaceae</taxon>
        <taxon>Flaviaestuariibacter</taxon>
    </lineage>
</organism>
<dbReference type="OrthoDB" id="9760839at2"/>
<keyword evidence="5" id="KW-0902">Two-component regulatory system</keyword>
<keyword evidence="4" id="KW-0418">Kinase</keyword>